<reference evidence="1 2" key="1">
    <citation type="journal article" date="2016" name="Nat. Commun.">
        <title>Thousands of microbial genomes shed light on interconnected biogeochemical processes in an aquifer system.</title>
        <authorList>
            <person name="Anantharaman K."/>
            <person name="Brown C.T."/>
            <person name="Hug L.A."/>
            <person name="Sharon I."/>
            <person name="Castelle C.J."/>
            <person name="Probst A.J."/>
            <person name="Thomas B.C."/>
            <person name="Singh A."/>
            <person name="Wilkins M.J."/>
            <person name="Karaoz U."/>
            <person name="Brodie E.L."/>
            <person name="Williams K.H."/>
            <person name="Hubbard S.S."/>
            <person name="Banfield J.F."/>
        </authorList>
    </citation>
    <scope>NUCLEOTIDE SEQUENCE [LARGE SCALE GENOMIC DNA]</scope>
</reference>
<evidence type="ECO:0000313" key="1">
    <source>
        <dbReference type="EMBL" id="OHA90695.1"/>
    </source>
</evidence>
<gene>
    <name evidence="1" type="ORF">A2838_03225</name>
</gene>
<accession>A0A1G2T090</accession>
<evidence type="ECO:0000313" key="2">
    <source>
        <dbReference type="Proteomes" id="UP000178107"/>
    </source>
</evidence>
<dbReference type="AlphaFoldDB" id="A0A1G2T090"/>
<sequence>MQSKPYNIVLLPSEGLLGKALRLSKDLEKLGTHFTLDNHNVFPHISVYMTQLNEDGLEKAKNILSEIARNTVVIKLNTNKYNYENTYIDVGYAKNKEIVDLQNKVVEKLVLTLLSTAGSMLGICTLRILPSQDLRVIIRK</sequence>
<dbReference type="Gene3D" id="3.90.1140.10">
    <property type="entry name" value="Cyclic phosphodiesterase"/>
    <property type="match status" value="1"/>
</dbReference>
<organism evidence="1 2">
    <name type="scientific">Candidatus Zambryskibacteria bacterium RIFCSPHIGHO2_01_FULL_46_25</name>
    <dbReference type="NCBI Taxonomy" id="1802738"/>
    <lineage>
        <taxon>Bacteria</taxon>
        <taxon>Candidatus Zambryskiibacteriota</taxon>
    </lineage>
</organism>
<protein>
    <recommendedName>
        <fullName evidence="3">2'-5' RNA ligase</fullName>
    </recommendedName>
</protein>
<dbReference type="EMBL" id="MHVH01000003">
    <property type="protein sequence ID" value="OHA90695.1"/>
    <property type="molecule type" value="Genomic_DNA"/>
</dbReference>
<evidence type="ECO:0008006" key="3">
    <source>
        <dbReference type="Google" id="ProtNLM"/>
    </source>
</evidence>
<proteinExistence type="predicted"/>
<dbReference type="Proteomes" id="UP000178107">
    <property type="component" value="Unassembled WGS sequence"/>
</dbReference>
<comment type="caution">
    <text evidence="1">The sequence shown here is derived from an EMBL/GenBank/DDBJ whole genome shotgun (WGS) entry which is preliminary data.</text>
</comment>
<name>A0A1G2T090_9BACT</name>